<feature type="region of interest" description="Disordered" evidence="1">
    <location>
        <begin position="1"/>
        <end position="35"/>
    </location>
</feature>
<dbReference type="InterPro" id="IPR024523">
    <property type="entry name" value="DUF3793"/>
</dbReference>
<evidence type="ECO:0000313" key="2">
    <source>
        <dbReference type="EMBL" id="RHF51987.1"/>
    </source>
</evidence>
<accession>A0A414NXE5</accession>
<dbReference type="AlphaFoldDB" id="A0A414NXE5"/>
<evidence type="ECO:0000256" key="1">
    <source>
        <dbReference type="SAM" id="MobiDB-lite"/>
    </source>
</evidence>
<feature type="compositionally biased region" description="Basic residues" evidence="1">
    <location>
        <begin position="24"/>
        <end position="35"/>
    </location>
</feature>
<name>A0A414NXE5_9FIRM</name>
<comment type="caution">
    <text evidence="2">The sequence shown here is derived from an EMBL/GenBank/DDBJ whole genome shotgun (WGS) entry which is preliminary data.</text>
</comment>
<dbReference type="EMBL" id="QRHE01000004">
    <property type="protein sequence ID" value="RHF51987.1"/>
    <property type="molecule type" value="Genomic_DNA"/>
</dbReference>
<proteinExistence type="predicted"/>
<sequence length="99" mass="11451">MNENKTYRGAHGNSRLGRSCKTPIPRRRRSGRRTKNPLLLSMGSVNTHKGQDFCYSGYWKVYANEEETRALFDRYAHCTEDFCSRLEQGCSFPDLVRAV</sequence>
<gene>
    <name evidence="2" type="ORF">DW674_04740</name>
</gene>
<dbReference type="Pfam" id="PF12672">
    <property type="entry name" value="DUF3793"/>
    <property type="match status" value="1"/>
</dbReference>
<organism evidence="2 3">
    <name type="scientific">Mitsuokella multacida</name>
    <dbReference type="NCBI Taxonomy" id="52226"/>
    <lineage>
        <taxon>Bacteria</taxon>
        <taxon>Bacillati</taxon>
        <taxon>Bacillota</taxon>
        <taxon>Negativicutes</taxon>
        <taxon>Selenomonadales</taxon>
        <taxon>Selenomonadaceae</taxon>
        <taxon>Mitsuokella</taxon>
    </lineage>
</organism>
<dbReference type="Proteomes" id="UP000283442">
    <property type="component" value="Unassembled WGS sequence"/>
</dbReference>
<evidence type="ECO:0000313" key="3">
    <source>
        <dbReference type="Proteomes" id="UP000283442"/>
    </source>
</evidence>
<reference evidence="2 3" key="1">
    <citation type="submission" date="2018-08" db="EMBL/GenBank/DDBJ databases">
        <title>A genome reference for cultivated species of the human gut microbiota.</title>
        <authorList>
            <person name="Zou Y."/>
            <person name="Xue W."/>
            <person name="Luo G."/>
        </authorList>
    </citation>
    <scope>NUCLEOTIDE SEQUENCE [LARGE SCALE GENOMIC DNA]</scope>
    <source>
        <strain evidence="2 3">AM25-21AC</strain>
    </source>
</reference>
<dbReference type="OrthoDB" id="5393676at2"/>
<protein>
    <submittedName>
        <fullName evidence="2">DUF3793 family protein</fullName>
    </submittedName>
</protein>